<name>A0A1V4HTL5_9BACL</name>
<gene>
    <name evidence="2" type="ORF">BC351_01015</name>
</gene>
<dbReference type="OrthoDB" id="2620221at2"/>
<keyword evidence="3" id="KW-1185">Reference proteome</keyword>
<reference evidence="3" key="1">
    <citation type="submission" date="2016-07" db="EMBL/GenBank/DDBJ databases">
        <authorList>
            <person name="Florea S."/>
            <person name="Webb J.S."/>
            <person name="Jaromczyk J."/>
            <person name="Schardl C.L."/>
        </authorList>
    </citation>
    <scope>NUCLEOTIDE SEQUENCE [LARGE SCALE GENOMIC DNA]</scope>
    <source>
        <strain evidence="3">CY1</strain>
    </source>
</reference>
<evidence type="ECO:0000313" key="2">
    <source>
        <dbReference type="EMBL" id="OPH61853.1"/>
    </source>
</evidence>
<dbReference type="AlphaFoldDB" id="A0A1V4HTL5"/>
<proteinExistence type="predicted"/>
<comment type="caution">
    <text evidence="2">The sequence shown here is derived from an EMBL/GenBank/DDBJ whole genome shotgun (WGS) entry which is preliminary data.</text>
</comment>
<evidence type="ECO:0000256" key="1">
    <source>
        <dbReference type="SAM" id="Coils"/>
    </source>
</evidence>
<sequence length="186" mass="22023">MDKFFNDLKKFMIQESQEQKFNACEYFHTLHQHKDKLTELIHTYENHNCYFSYTVDNTDGYTDGVISIHFNNWQEGSYYYDIVLSSNQMWGGYCQCTPEDEGYNPIHDCCGLGCDYNAPSFNIKKISNVAGEDFTGHERDMWLLQEQWDKDMGIYKEDKNNAQIKEIEKQIASLQKRRVELQLFNS</sequence>
<accession>A0A1V4HTL5</accession>
<evidence type="ECO:0000313" key="3">
    <source>
        <dbReference type="Proteomes" id="UP000190626"/>
    </source>
</evidence>
<keyword evidence="1" id="KW-0175">Coiled coil</keyword>
<dbReference type="RefSeq" id="WP_079408853.1">
    <property type="nucleotide sequence ID" value="NZ_MBTG01000001.1"/>
</dbReference>
<dbReference type="STRING" id="1469647.BC351_01015"/>
<feature type="coiled-coil region" evidence="1">
    <location>
        <begin position="157"/>
        <end position="184"/>
    </location>
</feature>
<dbReference type="Proteomes" id="UP000190626">
    <property type="component" value="Unassembled WGS sequence"/>
</dbReference>
<protein>
    <submittedName>
        <fullName evidence="2">Uncharacterized protein</fullName>
    </submittedName>
</protein>
<organism evidence="2 3">
    <name type="scientific">Paenibacillus ferrarius</name>
    <dbReference type="NCBI Taxonomy" id="1469647"/>
    <lineage>
        <taxon>Bacteria</taxon>
        <taxon>Bacillati</taxon>
        <taxon>Bacillota</taxon>
        <taxon>Bacilli</taxon>
        <taxon>Bacillales</taxon>
        <taxon>Paenibacillaceae</taxon>
        <taxon>Paenibacillus</taxon>
    </lineage>
</organism>
<dbReference type="EMBL" id="MBTG01000001">
    <property type="protein sequence ID" value="OPH61853.1"/>
    <property type="molecule type" value="Genomic_DNA"/>
</dbReference>